<organism evidence="10 11">
    <name type="scientific">Drosophila kikkawai</name>
    <name type="common">Fruit fly</name>
    <dbReference type="NCBI Taxonomy" id="30033"/>
    <lineage>
        <taxon>Eukaryota</taxon>
        <taxon>Metazoa</taxon>
        <taxon>Ecdysozoa</taxon>
        <taxon>Arthropoda</taxon>
        <taxon>Hexapoda</taxon>
        <taxon>Insecta</taxon>
        <taxon>Pterygota</taxon>
        <taxon>Neoptera</taxon>
        <taxon>Endopterygota</taxon>
        <taxon>Diptera</taxon>
        <taxon>Brachycera</taxon>
        <taxon>Muscomorpha</taxon>
        <taxon>Ephydroidea</taxon>
        <taxon>Drosophilidae</taxon>
        <taxon>Drosophila</taxon>
        <taxon>Sophophora</taxon>
    </lineage>
</organism>
<dbReference type="SUPFAM" id="SSF52540">
    <property type="entry name" value="P-loop containing nucleoside triphosphate hydrolases"/>
    <property type="match status" value="1"/>
</dbReference>
<evidence type="ECO:0000256" key="4">
    <source>
        <dbReference type="ARBA" id="ARBA00022801"/>
    </source>
</evidence>
<protein>
    <recommendedName>
        <fullName evidence="1">RNA helicase</fullName>
        <ecNumber evidence="1">3.6.4.13</ecNumber>
    </recommendedName>
</protein>
<proteinExistence type="predicted"/>
<dbReference type="PANTHER" id="PTHR22655:SF2">
    <property type="entry name" value="ATP-DEPENDENT RNA HELICASE TDRD12-RELATED"/>
    <property type="match status" value="1"/>
</dbReference>
<keyword evidence="8" id="KW-0175">Coiled coil</keyword>
<keyword evidence="4" id="KW-0378">Hydrolase</keyword>
<keyword evidence="6" id="KW-0067">ATP-binding</keyword>
<evidence type="ECO:0000256" key="6">
    <source>
        <dbReference type="ARBA" id="ARBA00022840"/>
    </source>
</evidence>
<gene>
    <name evidence="11" type="primary">BoYb</name>
</gene>
<evidence type="ECO:0000256" key="8">
    <source>
        <dbReference type="SAM" id="Coils"/>
    </source>
</evidence>
<keyword evidence="10" id="KW-1185">Reference proteome</keyword>
<sequence length="1062" mass="120817">MGNTYDWACIAEKIDKIIMEEDYEVGGIIRADPIRPLVAPNCSELVVAHAKIALRQVRYFSEVSLLPHILETMQKLGLSRLLRLQSYSWPHLLAGNGHGVLIVSAPRSGRTFGYIPPLCDLVCRALTEGTRLRGCANWYPDREGALAVILVPNVERVRQVSALCHALLRKAANEELFTLTLTVDALKKVELIHRLLNGVGCLVVTPAQLVGIQEEAPGLLRFPRLQIVAFDDVDLMPPDQVQKAEQVLQEIIPRGHYPQLVMVSRSYNHRIMAKLTAANSHPALIFGDILEAAVYGGTRIRIAFCNSESKVNEVFQALQQRPPKKYRTVVYCTDDLDMRRLVVALEKRSHACLPYYQNADLEVREQVHRWMGESRDVILLCTDDCPELIIRHAHTLIHYGMSSTWGKFKMRHLVISGNLKNRLAPAQPESEDVPLHSLVLLDHENQRQLPRLVDFLRQHQKVDAGLVELVAKIRQEMQKEKGNQNALCRQIMVKGSCIDPACDERHQVTDLDQCHASVPVSGDVKVKLVRVYSPTHFCVYLEEHLPPQGSWQPLPNLAVQQMRIQSLQSTKPLRFWPPVPGVICMHHSVINERIRVLQVPPIKNANLVKKDLLVLVQAIDTDTRIFTTKSGKLYKCPADLQELPPMAIDMRLLGFVPYSEEGDWSEKDRRDFETRLKHLPKNNFLQAHIQFATANTLFVRNLVAMTYASSLKMHVRNLSLTHTLMADKLIKRCDEAENKILAFFMAGVEHGKREIREEEFQKELQLEDELQMEQEEDRKENVSPNKASTAALIQTKENQLEKKQEQHIASPMSQDPPELPSETDIIAQLYECFIRCSVQQQQESEQNPVPVSSSTATFLNNVMIGGAVKTPDKPKKQKKPKAMKDAPAPACKNLCQQMQVQLPPNVIRLTTGYYQTQTSLQLEVLLPEEVHEYAALMEKGQIFFWATCQSSELKHQFVLTLSFPYISLSHRMRGRTVYISVQKAMTAVDPLHFSAYPFMKPNHDMFAEFEDQQNMQVTNINPYVKGLACVKQNVQSQEENPSYEKYSDGAEHPRIQRKLCED</sequence>
<evidence type="ECO:0000256" key="3">
    <source>
        <dbReference type="ARBA" id="ARBA00022741"/>
    </source>
</evidence>
<evidence type="ECO:0000256" key="5">
    <source>
        <dbReference type="ARBA" id="ARBA00022806"/>
    </source>
</evidence>
<dbReference type="EC" id="3.6.4.13" evidence="1"/>
<evidence type="ECO:0000256" key="2">
    <source>
        <dbReference type="ARBA" id="ARBA00022737"/>
    </source>
</evidence>
<feature type="coiled-coil region" evidence="8">
    <location>
        <begin position="756"/>
        <end position="806"/>
    </location>
</feature>
<dbReference type="PANTHER" id="PTHR22655">
    <property type="entry name" value="ATP-DEPENDENT RNA HELICASE TDRD12-RELATED"/>
    <property type="match status" value="1"/>
</dbReference>
<feature type="compositionally biased region" description="Basic and acidic residues" evidence="9">
    <location>
        <begin position="1045"/>
        <end position="1062"/>
    </location>
</feature>
<evidence type="ECO:0000313" key="10">
    <source>
        <dbReference type="Proteomes" id="UP001652661"/>
    </source>
</evidence>
<dbReference type="AlphaFoldDB" id="A0A6P4IWH6"/>
<evidence type="ECO:0000256" key="9">
    <source>
        <dbReference type="SAM" id="MobiDB-lite"/>
    </source>
</evidence>
<dbReference type="GO" id="GO:0016787">
    <property type="term" value="F:hydrolase activity"/>
    <property type="evidence" value="ECO:0007669"/>
    <property type="project" value="UniProtKB-KW"/>
</dbReference>
<name>A0A6P4IWH6_DROKI</name>
<dbReference type="GO" id="GO:0042078">
    <property type="term" value="P:germ-line stem cell division"/>
    <property type="evidence" value="ECO:0007669"/>
    <property type="project" value="TreeGrafter"/>
</dbReference>
<keyword evidence="2" id="KW-0677">Repeat</keyword>
<accession>A0A6P4IWH6</accession>
<dbReference type="OrthoDB" id="249932at2759"/>
<feature type="region of interest" description="Disordered" evidence="9">
    <location>
        <begin position="866"/>
        <end position="885"/>
    </location>
</feature>
<dbReference type="Gene3D" id="3.40.50.300">
    <property type="entry name" value="P-loop containing nucleotide triphosphate hydrolases"/>
    <property type="match status" value="2"/>
</dbReference>
<keyword evidence="5 11" id="KW-0347">Helicase</keyword>
<dbReference type="Proteomes" id="UP001652661">
    <property type="component" value="Chromosome 2R"/>
</dbReference>
<keyword evidence="3" id="KW-0547">Nucleotide-binding</keyword>
<dbReference type="RefSeq" id="XP_017027734.1">
    <property type="nucleotide sequence ID" value="XM_017172245.2"/>
</dbReference>
<dbReference type="InterPro" id="IPR027417">
    <property type="entry name" value="P-loop_NTPase"/>
</dbReference>
<evidence type="ECO:0000256" key="1">
    <source>
        <dbReference type="ARBA" id="ARBA00012552"/>
    </source>
</evidence>
<feature type="region of interest" description="Disordered" evidence="9">
    <location>
        <begin position="1039"/>
        <end position="1062"/>
    </location>
</feature>
<dbReference type="GO" id="GO:0005524">
    <property type="term" value="F:ATP binding"/>
    <property type="evidence" value="ECO:0007669"/>
    <property type="project" value="UniProtKB-KW"/>
</dbReference>
<reference evidence="11" key="2">
    <citation type="submission" date="2025-08" db="UniProtKB">
        <authorList>
            <consortium name="RefSeq"/>
        </authorList>
    </citation>
    <scope>IDENTIFICATION</scope>
    <source>
        <strain evidence="11">14028-0561.14</strain>
        <tissue evidence="11">Whole fly</tissue>
    </source>
</reference>
<comment type="catalytic activity">
    <reaction evidence="7">
        <text>ATP + H2O = ADP + phosphate + H(+)</text>
        <dbReference type="Rhea" id="RHEA:13065"/>
        <dbReference type="ChEBI" id="CHEBI:15377"/>
        <dbReference type="ChEBI" id="CHEBI:15378"/>
        <dbReference type="ChEBI" id="CHEBI:30616"/>
        <dbReference type="ChEBI" id="CHEBI:43474"/>
        <dbReference type="ChEBI" id="CHEBI:456216"/>
        <dbReference type="EC" id="3.6.4.13"/>
    </reaction>
</comment>
<dbReference type="GO" id="GO:0003724">
    <property type="term" value="F:RNA helicase activity"/>
    <property type="evidence" value="ECO:0007669"/>
    <property type="project" value="UniProtKB-EC"/>
</dbReference>
<evidence type="ECO:0000256" key="7">
    <source>
        <dbReference type="ARBA" id="ARBA00047984"/>
    </source>
</evidence>
<evidence type="ECO:0000313" key="11">
    <source>
        <dbReference type="RefSeq" id="XP_017027734.1"/>
    </source>
</evidence>
<reference evidence="10" key="1">
    <citation type="submission" date="2025-05" db="UniProtKB">
        <authorList>
            <consortium name="RefSeq"/>
        </authorList>
    </citation>
    <scope>NUCLEOTIDE SEQUENCE [LARGE SCALE GENOMIC DNA]</scope>
    <source>
        <strain evidence="10">14028-0561.14</strain>
    </source>
</reference>